<dbReference type="Gene3D" id="1.25.40.10">
    <property type="entry name" value="Tetratricopeptide repeat domain"/>
    <property type="match status" value="1"/>
</dbReference>
<dbReference type="EMBL" id="CACVAQ010000180">
    <property type="protein sequence ID" value="CAA6811919.1"/>
    <property type="molecule type" value="Genomic_DNA"/>
</dbReference>
<name>A0A6S6STL8_9BACT</name>
<gene>
    <name evidence="2" type="ORF">HELGO_WM38287</name>
</gene>
<keyword evidence="1" id="KW-0812">Transmembrane</keyword>
<proteinExistence type="predicted"/>
<feature type="transmembrane region" description="Helical" evidence="1">
    <location>
        <begin position="118"/>
        <end position="138"/>
    </location>
</feature>
<dbReference type="SUPFAM" id="SSF48452">
    <property type="entry name" value="TPR-like"/>
    <property type="match status" value="1"/>
</dbReference>
<accession>A0A6S6STL8</accession>
<keyword evidence="1" id="KW-1133">Transmembrane helix</keyword>
<evidence type="ECO:0008006" key="3">
    <source>
        <dbReference type="Google" id="ProtNLM"/>
    </source>
</evidence>
<dbReference type="InterPro" id="IPR011990">
    <property type="entry name" value="TPR-like_helical_dom_sf"/>
</dbReference>
<dbReference type="AlphaFoldDB" id="A0A6S6STL8"/>
<reference evidence="2" key="1">
    <citation type="submission" date="2020-01" db="EMBL/GenBank/DDBJ databases">
        <authorList>
            <person name="Meier V. D."/>
            <person name="Meier V D."/>
        </authorList>
    </citation>
    <scope>NUCLEOTIDE SEQUENCE</scope>
    <source>
        <strain evidence="2">HLG_WM_MAG_10</strain>
    </source>
</reference>
<evidence type="ECO:0000256" key="1">
    <source>
        <dbReference type="SAM" id="Phobius"/>
    </source>
</evidence>
<sequence>MNYYNSGTNELSDEDNYLTKHNKSKTVMRNIDKNRLIEAYHRGTLKGADKAYLKQLMSEDPSFKQEVKDYKQIYKGLEALHIEQFQLNLNKMEAKYETKDNVVAMPRSGAVIRPMRKLYAVAVAIALVVCSSIAYNMMMPDVFEQHFAASQSIAVHIESTRAAGQVISTAEQVKKSAYSAYQKEEYTKSIDLLNGYMLTYPEKAATDYQSMLVLGVAQLAGNQIEAGTKTLSKIINGKDSSYKEEAQWMWALGQIKLEQMDAAKEMLEAIQLQTEHTHYQDAVDVLGQL</sequence>
<evidence type="ECO:0000313" key="2">
    <source>
        <dbReference type="EMBL" id="CAA6811919.1"/>
    </source>
</evidence>
<keyword evidence="1" id="KW-0472">Membrane</keyword>
<organism evidence="2">
    <name type="scientific">uncultured Aureispira sp</name>
    <dbReference type="NCBI Taxonomy" id="1331704"/>
    <lineage>
        <taxon>Bacteria</taxon>
        <taxon>Pseudomonadati</taxon>
        <taxon>Bacteroidota</taxon>
        <taxon>Saprospiria</taxon>
        <taxon>Saprospirales</taxon>
        <taxon>Saprospiraceae</taxon>
        <taxon>Aureispira</taxon>
        <taxon>environmental samples</taxon>
    </lineage>
</organism>
<protein>
    <recommendedName>
        <fullName evidence="3">Tetratricopeptide repeat protein</fullName>
    </recommendedName>
</protein>